<dbReference type="PANTHER" id="PTHR16926">
    <property type="entry name" value="INTERLEUKIN 9"/>
    <property type="match status" value="1"/>
</dbReference>
<dbReference type="GO" id="GO:0005125">
    <property type="term" value="F:cytokine activity"/>
    <property type="evidence" value="ECO:0007669"/>
    <property type="project" value="TreeGrafter"/>
</dbReference>
<dbReference type="GO" id="GO:0005140">
    <property type="term" value="F:interleukin-9 receptor binding"/>
    <property type="evidence" value="ECO:0007669"/>
    <property type="project" value="TreeGrafter"/>
</dbReference>
<dbReference type="Proteomes" id="UP000664991">
    <property type="component" value="Unassembled WGS sequence"/>
</dbReference>
<dbReference type="InterPro" id="IPR020447">
    <property type="entry name" value="IL-9"/>
</dbReference>
<proteinExistence type="predicted"/>
<evidence type="ECO:0000313" key="1">
    <source>
        <dbReference type="EMBL" id="KAG5209247.1"/>
    </source>
</evidence>
<dbReference type="GO" id="GO:0005615">
    <property type="term" value="C:extracellular space"/>
    <property type="evidence" value="ECO:0007669"/>
    <property type="project" value="TreeGrafter"/>
</dbReference>
<dbReference type="PANTHER" id="PTHR16926:SF1">
    <property type="entry name" value="INTERLEUKIN-9"/>
    <property type="match status" value="1"/>
</dbReference>
<organism evidence="1 2">
    <name type="scientific">Ovis aries</name>
    <name type="common">Sheep</name>
    <dbReference type="NCBI Taxonomy" id="9940"/>
    <lineage>
        <taxon>Eukaryota</taxon>
        <taxon>Metazoa</taxon>
        <taxon>Chordata</taxon>
        <taxon>Craniata</taxon>
        <taxon>Vertebrata</taxon>
        <taxon>Euteleostomi</taxon>
        <taxon>Mammalia</taxon>
        <taxon>Eutheria</taxon>
        <taxon>Laurasiatheria</taxon>
        <taxon>Artiodactyla</taxon>
        <taxon>Ruminantia</taxon>
        <taxon>Pecora</taxon>
        <taxon>Bovidae</taxon>
        <taxon>Caprinae</taxon>
        <taxon>Ovis</taxon>
    </lineage>
</organism>
<protein>
    <recommendedName>
        <fullName evidence="3">Interleukin-9</fullName>
    </recommendedName>
</protein>
<sequence>MQRGNYAHEPQLLKLFNVGQVKSDNPGISNHQDLQFAEGCLDLVSEDPGEKQPAIGVVPRGCNKLQHSLLASHPGGYGTTSAGLSKAAMARAASRSFSQVLLKLEVKTKLQLCVKMLLAVVLASALFLCSSASQGCFTYVGIKNIVYLIDNLQKDTSSNCSCSTDAADCLCLPMSSGNCSTACFQEGLSQLSNSTVSTRFRLTLNQVKRIVVALKSNKCGSFACEQPCNRTTTGNTVTFLKTLLESFQNENMRGKV</sequence>
<reference evidence="1 2" key="1">
    <citation type="submission" date="2020-12" db="EMBL/GenBank/DDBJ databases">
        <title>De novo assembly of Tibetan sheep genome.</title>
        <authorList>
            <person name="Li X."/>
        </authorList>
    </citation>
    <scope>NUCLEOTIDE SEQUENCE [LARGE SCALE GENOMIC DNA]</scope>
    <source>
        <tissue evidence="1">Heart</tissue>
    </source>
</reference>
<gene>
    <name evidence="1" type="ORF">JEQ12_016812</name>
</gene>
<evidence type="ECO:0008006" key="3">
    <source>
        <dbReference type="Google" id="ProtNLM"/>
    </source>
</evidence>
<accession>A0A836A3Z7</accession>
<evidence type="ECO:0000313" key="2">
    <source>
        <dbReference type="Proteomes" id="UP000664991"/>
    </source>
</evidence>
<name>A0A836A3Z7_SHEEP</name>
<dbReference type="EMBL" id="JAEMGP010000005">
    <property type="protein sequence ID" value="KAG5209247.1"/>
    <property type="molecule type" value="Genomic_DNA"/>
</dbReference>
<dbReference type="AlphaFoldDB" id="A0A836A3Z7"/>
<comment type="caution">
    <text evidence="1">The sequence shown here is derived from an EMBL/GenBank/DDBJ whole genome shotgun (WGS) entry which is preliminary data.</text>
</comment>